<name>A0A834N2K4_VESPE</name>
<accession>A0A834N2K4</accession>
<comment type="caution">
    <text evidence="2">The sequence shown here is derived from an EMBL/GenBank/DDBJ whole genome shotgun (WGS) entry which is preliminary data.</text>
</comment>
<evidence type="ECO:0000313" key="2">
    <source>
        <dbReference type="EMBL" id="KAF7394410.1"/>
    </source>
</evidence>
<gene>
    <name evidence="2" type="ORF">H0235_017005</name>
</gene>
<keyword evidence="3" id="KW-1185">Reference proteome</keyword>
<proteinExistence type="predicted"/>
<evidence type="ECO:0000256" key="1">
    <source>
        <dbReference type="SAM" id="MobiDB-lite"/>
    </source>
</evidence>
<feature type="compositionally biased region" description="Basic and acidic residues" evidence="1">
    <location>
        <begin position="77"/>
        <end position="96"/>
    </location>
</feature>
<dbReference type="EMBL" id="JACSDY010000021">
    <property type="protein sequence ID" value="KAF7394410.1"/>
    <property type="molecule type" value="Genomic_DNA"/>
</dbReference>
<dbReference type="AlphaFoldDB" id="A0A834N2K4"/>
<protein>
    <submittedName>
        <fullName evidence="2">Uncharacterized protein</fullName>
    </submittedName>
</protein>
<feature type="region of interest" description="Disordered" evidence="1">
    <location>
        <begin position="65"/>
        <end position="97"/>
    </location>
</feature>
<reference evidence="2" key="1">
    <citation type="journal article" date="2020" name="G3 (Bethesda)">
        <title>High-Quality Assemblies for Three Invasive Social Wasps from the &lt;i&gt;Vespula&lt;/i&gt; Genus.</title>
        <authorList>
            <person name="Harrop T.W.R."/>
            <person name="Guhlin J."/>
            <person name="McLaughlin G.M."/>
            <person name="Permina E."/>
            <person name="Stockwell P."/>
            <person name="Gilligan J."/>
            <person name="Le Lec M.F."/>
            <person name="Gruber M.A.M."/>
            <person name="Quinn O."/>
            <person name="Lovegrove M."/>
            <person name="Duncan E.J."/>
            <person name="Remnant E.J."/>
            <person name="Van Eeckhoven J."/>
            <person name="Graham B."/>
            <person name="Knapp R.A."/>
            <person name="Langford K.W."/>
            <person name="Kronenberg Z."/>
            <person name="Press M.O."/>
            <person name="Eacker S.M."/>
            <person name="Wilson-Rankin E.E."/>
            <person name="Purcell J."/>
            <person name="Lester P.J."/>
            <person name="Dearden P.K."/>
        </authorList>
    </citation>
    <scope>NUCLEOTIDE SEQUENCE</scope>
    <source>
        <strain evidence="2">Volc-1</strain>
    </source>
</reference>
<feature type="region of interest" description="Disordered" evidence="1">
    <location>
        <begin position="1"/>
        <end position="21"/>
    </location>
</feature>
<dbReference type="Proteomes" id="UP000600918">
    <property type="component" value="Unassembled WGS sequence"/>
</dbReference>
<sequence>MMKVSRRKSMGRDETLPFGKSFSHFQRNVKRTLEERLWRDVKREPTVQRVNEGISGGTDCKHLRESEKRKWMGRSSRSVERQERDVEDLDKEKNDGVDSGSVARLRLALHSFARRELSYNYLSACNRSGSPWLRLTRLWG</sequence>
<evidence type="ECO:0000313" key="3">
    <source>
        <dbReference type="Proteomes" id="UP000600918"/>
    </source>
</evidence>
<organism evidence="2 3">
    <name type="scientific">Vespula pensylvanica</name>
    <name type="common">Western yellow jacket</name>
    <name type="synonym">Wasp</name>
    <dbReference type="NCBI Taxonomy" id="30213"/>
    <lineage>
        <taxon>Eukaryota</taxon>
        <taxon>Metazoa</taxon>
        <taxon>Ecdysozoa</taxon>
        <taxon>Arthropoda</taxon>
        <taxon>Hexapoda</taxon>
        <taxon>Insecta</taxon>
        <taxon>Pterygota</taxon>
        <taxon>Neoptera</taxon>
        <taxon>Endopterygota</taxon>
        <taxon>Hymenoptera</taxon>
        <taxon>Apocrita</taxon>
        <taxon>Aculeata</taxon>
        <taxon>Vespoidea</taxon>
        <taxon>Vespidae</taxon>
        <taxon>Vespinae</taxon>
        <taxon>Vespula</taxon>
    </lineage>
</organism>